<dbReference type="OrthoDB" id="8956208at2"/>
<keyword evidence="1" id="KW-1133">Transmembrane helix</keyword>
<feature type="transmembrane region" description="Helical" evidence="1">
    <location>
        <begin position="325"/>
        <end position="344"/>
    </location>
</feature>
<feature type="transmembrane region" description="Helical" evidence="1">
    <location>
        <begin position="103"/>
        <end position="121"/>
    </location>
</feature>
<feature type="transmembrane region" description="Helical" evidence="1">
    <location>
        <begin position="262"/>
        <end position="281"/>
    </location>
</feature>
<organism evidence="3 4">
    <name type="scientific">Leptothrix cholodnii (strain ATCC 51168 / LMG 8142 / SP-6)</name>
    <name type="common">Leptothrix discophora (strain SP-6)</name>
    <dbReference type="NCBI Taxonomy" id="395495"/>
    <lineage>
        <taxon>Bacteria</taxon>
        <taxon>Pseudomonadati</taxon>
        <taxon>Pseudomonadota</taxon>
        <taxon>Betaproteobacteria</taxon>
        <taxon>Burkholderiales</taxon>
        <taxon>Sphaerotilaceae</taxon>
        <taxon>Leptothrix</taxon>
    </lineage>
</organism>
<dbReference type="InterPro" id="IPR052728">
    <property type="entry name" value="O2_lipid_transport_reg"/>
</dbReference>
<keyword evidence="3" id="KW-0808">Transferase</keyword>
<evidence type="ECO:0000313" key="3">
    <source>
        <dbReference type="EMBL" id="ACB34389.1"/>
    </source>
</evidence>
<feature type="transmembrane region" description="Helical" evidence="1">
    <location>
        <begin position="155"/>
        <end position="176"/>
    </location>
</feature>
<protein>
    <submittedName>
        <fullName evidence="3">Acyltransferase 3</fullName>
    </submittedName>
</protein>
<gene>
    <name evidence="3" type="ordered locus">Lcho_2122</name>
</gene>
<dbReference type="HOGENOM" id="CLU_717134_0_0_4"/>
<name>B1Y2P7_LEPCP</name>
<feature type="transmembrane region" description="Helical" evidence="1">
    <location>
        <begin position="240"/>
        <end position="256"/>
    </location>
</feature>
<feature type="transmembrane region" description="Helical" evidence="1">
    <location>
        <begin position="302"/>
        <end position="319"/>
    </location>
</feature>
<dbReference type="GO" id="GO:0016747">
    <property type="term" value="F:acyltransferase activity, transferring groups other than amino-acyl groups"/>
    <property type="evidence" value="ECO:0007669"/>
    <property type="project" value="InterPro"/>
</dbReference>
<reference evidence="3 4" key="1">
    <citation type="submission" date="2008-03" db="EMBL/GenBank/DDBJ databases">
        <title>Complete sequence of Leptothrix cholodnii SP-6.</title>
        <authorList>
            <consortium name="US DOE Joint Genome Institute"/>
            <person name="Copeland A."/>
            <person name="Lucas S."/>
            <person name="Lapidus A."/>
            <person name="Glavina del Rio T."/>
            <person name="Dalin E."/>
            <person name="Tice H."/>
            <person name="Bruce D."/>
            <person name="Goodwin L."/>
            <person name="Pitluck S."/>
            <person name="Chertkov O."/>
            <person name="Brettin T."/>
            <person name="Detter J.C."/>
            <person name="Han C."/>
            <person name="Kuske C.R."/>
            <person name="Schmutz J."/>
            <person name="Larimer F."/>
            <person name="Land M."/>
            <person name="Hauser L."/>
            <person name="Kyrpides N."/>
            <person name="Lykidis A."/>
            <person name="Emerson D."/>
            <person name="Richardson P."/>
        </authorList>
    </citation>
    <scope>NUCLEOTIDE SEQUENCE [LARGE SCALE GENOMIC DNA]</scope>
    <source>
        <strain evidence="4">ATCC 51168 / LMG 8142 / SP-6</strain>
    </source>
</reference>
<evidence type="ECO:0000256" key="1">
    <source>
        <dbReference type="SAM" id="Phobius"/>
    </source>
</evidence>
<dbReference type="STRING" id="395495.Lcho_2122"/>
<dbReference type="EMBL" id="CP001013">
    <property type="protein sequence ID" value="ACB34389.1"/>
    <property type="molecule type" value="Genomic_DNA"/>
</dbReference>
<keyword evidence="1" id="KW-0812">Transmembrane</keyword>
<feature type="transmembrane region" description="Helical" evidence="1">
    <location>
        <begin position="183"/>
        <end position="204"/>
    </location>
</feature>
<proteinExistence type="predicted"/>
<evidence type="ECO:0000313" key="4">
    <source>
        <dbReference type="Proteomes" id="UP000001693"/>
    </source>
</evidence>
<dbReference type="KEGG" id="lch:Lcho_2122"/>
<dbReference type="PANTHER" id="PTHR11161:SF0">
    <property type="entry name" value="O-ACYLTRANSFERASE LIKE PROTEIN"/>
    <property type="match status" value="1"/>
</dbReference>
<keyword evidence="3" id="KW-0012">Acyltransferase</keyword>
<feature type="domain" description="Acyltransferase 3" evidence="2">
    <location>
        <begin position="13"/>
        <end position="335"/>
    </location>
</feature>
<dbReference type="AlphaFoldDB" id="B1Y2P7"/>
<dbReference type="eggNOG" id="COG1835">
    <property type="taxonomic scope" value="Bacteria"/>
</dbReference>
<sequence length="367" mass="39746">MTSPNRHSPVPLIDWAKAIASQLIVWHHLMIYGPMRKQVDPLAPELFAWLADPARLAVQVFLVMGGFLAARGLMPSPGAAGQVGLGRLPSLLWQRYRRLARPYLVTLLLAVLGAWVARTLMVDADTPAAPSWPQLLANALMLQDIVGQDALSAGIWYVAIDLQLFALLAGLAALLGASRLRGAWLAAAAVVLVAGLVAASLLWINRLPDADMWAPYFFGSYGLGVLAHWAVQAPGRSQRLAWQTLMAVLVLLALWLEWRSRIALAGVVALALAFNLGRGWLDRTRLQPLVVRLSRISYGVFLAHYPISLLVAAGVTALAPDSLELNLLGLVGTWLASLAAGQALHRWVEPPARRAAQPLAHPLIRRA</sequence>
<keyword evidence="1" id="KW-0472">Membrane</keyword>
<feature type="transmembrane region" description="Helical" evidence="1">
    <location>
        <begin position="216"/>
        <end position="233"/>
    </location>
</feature>
<dbReference type="Proteomes" id="UP000001693">
    <property type="component" value="Chromosome"/>
</dbReference>
<dbReference type="InterPro" id="IPR002656">
    <property type="entry name" value="Acyl_transf_3_dom"/>
</dbReference>
<keyword evidence="4" id="KW-1185">Reference proteome</keyword>
<dbReference type="PANTHER" id="PTHR11161">
    <property type="entry name" value="O-ACYLTRANSFERASE"/>
    <property type="match status" value="1"/>
</dbReference>
<dbReference type="Pfam" id="PF01757">
    <property type="entry name" value="Acyl_transf_3"/>
    <property type="match status" value="1"/>
</dbReference>
<evidence type="ECO:0000259" key="2">
    <source>
        <dbReference type="Pfam" id="PF01757"/>
    </source>
</evidence>
<dbReference type="RefSeq" id="WP_012347149.1">
    <property type="nucleotide sequence ID" value="NC_010524.1"/>
</dbReference>
<accession>B1Y2P7</accession>